<evidence type="ECO:0000313" key="1">
    <source>
        <dbReference type="EMBL" id="AWI09046.1"/>
    </source>
</evidence>
<proteinExistence type="predicted"/>
<sequence length="61" mass="6900">MYYTVAQTKPVGAHLACALAFVLCEYACKQFFANEGARKVRPYKKVFQFHSDFAEGSSFLL</sequence>
<organism evidence="1 2">
    <name type="scientific">Ereboglobus luteus</name>
    <dbReference type="NCBI Taxonomy" id="1796921"/>
    <lineage>
        <taxon>Bacteria</taxon>
        <taxon>Pseudomonadati</taxon>
        <taxon>Verrucomicrobiota</taxon>
        <taxon>Opitutia</taxon>
        <taxon>Opitutales</taxon>
        <taxon>Opitutaceae</taxon>
        <taxon>Ereboglobus</taxon>
    </lineage>
</organism>
<dbReference type="Proteomes" id="UP000244896">
    <property type="component" value="Chromosome"/>
</dbReference>
<dbReference type="EMBL" id="CP023004">
    <property type="protein sequence ID" value="AWI09046.1"/>
    <property type="molecule type" value="Genomic_DNA"/>
</dbReference>
<dbReference type="AlphaFoldDB" id="A0A2U8E2P2"/>
<dbReference type="KEGG" id="elut:CKA38_07145"/>
<accession>A0A2U8E2P2</accession>
<keyword evidence="2" id="KW-1185">Reference proteome</keyword>
<reference evidence="1 2" key="1">
    <citation type="journal article" date="2018" name="Syst. Appl. Microbiol.">
        <title>Ereboglobus luteus gen. nov. sp. nov. from cockroach guts, and new insights into the oxygen relationship of the genera Opitutus and Didymococcus (Verrucomicrobia: Opitutaceae).</title>
        <authorList>
            <person name="Tegtmeier D."/>
            <person name="Belitz A."/>
            <person name="Radek R."/>
            <person name="Heimerl T."/>
            <person name="Brune A."/>
        </authorList>
    </citation>
    <scope>NUCLEOTIDE SEQUENCE [LARGE SCALE GENOMIC DNA]</scope>
    <source>
        <strain evidence="1 2">Ho45</strain>
    </source>
</reference>
<gene>
    <name evidence="1" type="ORF">CKA38_07145</name>
</gene>
<name>A0A2U8E2P2_9BACT</name>
<evidence type="ECO:0000313" key="2">
    <source>
        <dbReference type="Proteomes" id="UP000244896"/>
    </source>
</evidence>
<protein>
    <submittedName>
        <fullName evidence="1">Uncharacterized protein</fullName>
    </submittedName>
</protein>